<evidence type="ECO:0008006" key="4">
    <source>
        <dbReference type="Google" id="ProtNLM"/>
    </source>
</evidence>
<dbReference type="InterPro" id="IPR029063">
    <property type="entry name" value="SAM-dependent_MTases_sf"/>
</dbReference>
<evidence type="ECO:0000256" key="1">
    <source>
        <dbReference type="SAM" id="Coils"/>
    </source>
</evidence>
<name>A0AAW8DRE5_9BURK</name>
<dbReference type="AlphaFoldDB" id="A0AAW8DRE5"/>
<proteinExistence type="predicted"/>
<accession>A0AAW8DRE5</accession>
<dbReference type="Pfam" id="PF13489">
    <property type="entry name" value="Methyltransf_23"/>
    <property type="match status" value="1"/>
</dbReference>
<comment type="caution">
    <text evidence="2">The sequence shown here is derived from an EMBL/GenBank/DDBJ whole genome shotgun (WGS) entry which is preliminary data.</text>
</comment>
<evidence type="ECO:0000313" key="3">
    <source>
        <dbReference type="Proteomes" id="UP001244295"/>
    </source>
</evidence>
<dbReference type="RefSeq" id="WP_307635978.1">
    <property type="nucleotide sequence ID" value="NZ_JAUSRR010000002.1"/>
</dbReference>
<sequence>MTRTQKLLHGFDLATSSLIEIGALDRPIVPPDTPKVFYVDHASTPDLRKKYATDPHVNIDRLVDVHGVWGEHTLAEIAALVAPVDGIVASHVIEHVPDLIGWFVELASVLKPGGEVRLCIPDKRYTFDLPRAETQIADVLSAHLMGARVPQARAILDHFLNVAHVDCVDAWEERITGETATRQVDSKAAIEAAEDMLANGSYRDSHCWVFTPHSFAVLMGRLTETGHQPFRCASFSPTERHTFEFFVTLEACDDKQRIVESWKTLQAQVLAQSGELRSVVREELAEALRQVDALRAEVELLREHTADHRVQAALSLEVRASLQQQVESLNTVIGDLRGSTSWKVTAPLRAVRRLFK</sequence>
<reference evidence="2" key="1">
    <citation type="submission" date="2023-07" db="EMBL/GenBank/DDBJ databases">
        <title>Sorghum-associated microbial communities from plants grown in Nebraska, USA.</title>
        <authorList>
            <person name="Schachtman D."/>
        </authorList>
    </citation>
    <scope>NUCLEOTIDE SEQUENCE</scope>
    <source>
        <strain evidence="2">DS2795</strain>
    </source>
</reference>
<keyword evidence="1" id="KW-0175">Coiled coil</keyword>
<dbReference type="Gene3D" id="3.40.50.150">
    <property type="entry name" value="Vaccinia Virus protein VP39"/>
    <property type="match status" value="1"/>
</dbReference>
<dbReference type="Proteomes" id="UP001244295">
    <property type="component" value="Unassembled WGS sequence"/>
</dbReference>
<dbReference type="SUPFAM" id="SSF53335">
    <property type="entry name" value="S-adenosyl-L-methionine-dependent methyltransferases"/>
    <property type="match status" value="1"/>
</dbReference>
<evidence type="ECO:0000313" key="2">
    <source>
        <dbReference type="EMBL" id="MDP9922105.1"/>
    </source>
</evidence>
<dbReference type="EMBL" id="JAUSRR010000002">
    <property type="protein sequence ID" value="MDP9922105.1"/>
    <property type="molecule type" value="Genomic_DNA"/>
</dbReference>
<gene>
    <name evidence="2" type="ORF">J2W25_001120</name>
</gene>
<feature type="coiled-coil region" evidence="1">
    <location>
        <begin position="277"/>
        <end position="304"/>
    </location>
</feature>
<protein>
    <recommendedName>
        <fullName evidence="4">Methyltransferase domain-containing protein</fullName>
    </recommendedName>
</protein>
<organism evidence="2 3">
    <name type="scientific">Variovorax boronicumulans</name>
    <dbReference type="NCBI Taxonomy" id="436515"/>
    <lineage>
        <taxon>Bacteria</taxon>
        <taxon>Pseudomonadati</taxon>
        <taxon>Pseudomonadota</taxon>
        <taxon>Betaproteobacteria</taxon>
        <taxon>Burkholderiales</taxon>
        <taxon>Comamonadaceae</taxon>
        <taxon>Variovorax</taxon>
    </lineage>
</organism>